<comment type="similarity">
    <text evidence="2">Belongs to the membrane fusion protein (MFP) (TC 8.A.1) family.</text>
</comment>
<evidence type="ECO:0000259" key="5">
    <source>
        <dbReference type="Pfam" id="PF25944"/>
    </source>
</evidence>
<feature type="domain" description="Multidrug resistance protein MdtA-like barrel-sandwich hybrid" evidence="4">
    <location>
        <begin position="65"/>
        <end position="192"/>
    </location>
</feature>
<dbReference type="Gene3D" id="2.40.50.100">
    <property type="match status" value="1"/>
</dbReference>
<dbReference type="Pfam" id="PF25944">
    <property type="entry name" value="Beta-barrel_RND"/>
    <property type="match status" value="1"/>
</dbReference>
<comment type="caution">
    <text evidence="7">The sequence shown here is derived from an EMBL/GenBank/DDBJ whole genome shotgun (WGS) entry which is preliminary data.</text>
</comment>
<feature type="domain" description="Multidrug resistance protein MdtA-like C-terminal permuted SH3" evidence="6">
    <location>
        <begin position="309"/>
        <end position="369"/>
    </location>
</feature>
<evidence type="ECO:0000259" key="3">
    <source>
        <dbReference type="Pfam" id="PF25876"/>
    </source>
</evidence>
<gene>
    <name evidence="7" type="ORF">FGF67_10940</name>
</gene>
<dbReference type="PANTHER" id="PTHR30158">
    <property type="entry name" value="ACRA/E-RELATED COMPONENT OF DRUG EFFLUX TRANSPORTER"/>
    <property type="match status" value="1"/>
</dbReference>
<dbReference type="Pfam" id="PF25917">
    <property type="entry name" value="BSH_RND"/>
    <property type="match status" value="1"/>
</dbReference>
<keyword evidence="8" id="KW-1185">Reference proteome</keyword>
<proteinExistence type="inferred from homology"/>
<dbReference type="Gene3D" id="2.40.30.170">
    <property type="match status" value="1"/>
</dbReference>
<name>A0A5C4SJX1_9FLAO</name>
<accession>A0A5C4SJX1</accession>
<feature type="domain" description="Multidrug resistance protein MdtA-like alpha-helical hairpin" evidence="3">
    <location>
        <begin position="104"/>
        <end position="171"/>
    </location>
</feature>
<dbReference type="Pfam" id="PF25967">
    <property type="entry name" value="RND-MFP_C"/>
    <property type="match status" value="1"/>
</dbReference>
<protein>
    <submittedName>
        <fullName evidence="7">Efflux RND transporter periplasmic adaptor subunit</fullName>
    </submittedName>
</protein>
<dbReference type="RefSeq" id="WP_139697690.1">
    <property type="nucleotide sequence ID" value="NZ_CP074074.1"/>
</dbReference>
<dbReference type="InterPro" id="IPR058624">
    <property type="entry name" value="MdtA-like_HH"/>
</dbReference>
<dbReference type="Pfam" id="PF25876">
    <property type="entry name" value="HH_MFP_RND"/>
    <property type="match status" value="1"/>
</dbReference>
<organism evidence="7 8">
    <name type="scientific">Allotamlana fucoidanivorans</name>
    <dbReference type="NCBI Taxonomy" id="2583814"/>
    <lineage>
        <taxon>Bacteria</taxon>
        <taxon>Pseudomonadati</taxon>
        <taxon>Bacteroidota</taxon>
        <taxon>Flavobacteriia</taxon>
        <taxon>Flavobacteriales</taxon>
        <taxon>Flavobacteriaceae</taxon>
        <taxon>Allotamlana</taxon>
    </lineage>
</organism>
<dbReference type="Gene3D" id="1.10.287.470">
    <property type="entry name" value="Helix hairpin bin"/>
    <property type="match status" value="1"/>
</dbReference>
<evidence type="ECO:0000256" key="1">
    <source>
        <dbReference type="ARBA" id="ARBA00004196"/>
    </source>
</evidence>
<dbReference type="EMBL" id="VDCS01000010">
    <property type="protein sequence ID" value="TNJ43429.1"/>
    <property type="molecule type" value="Genomic_DNA"/>
</dbReference>
<dbReference type="InterPro" id="IPR058626">
    <property type="entry name" value="MdtA-like_b-barrel"/>
</dbReference>
<evidence type="ECO:0000313" key="7">
    <source>
        <dbReference type="EMBL" id="TNJ43429.1"/>
    </source>
</evidence>
<evidence type="ECO:0000256" key="2">
    <source>
        <dbReference type="ARBA" id="ARBA00009477"/>
    </source>
</evidence>
<dbReference type="GO" id="GO:0005886">
    <property type="term" value="C:plasma membrane"/>
    <property type="evidence" value="ECO:0007669"/>
    <property type="project" value="TreeGrafter"/>
</dbReference>
<dbReference type="AlphaFoldDB" id="A0A5C4SJX1"/>
<dbReference type="Proteomes" id="UP000308713">
    <property type="component" value="Unassembled WGS sequence"/>
</dbReference>
<dbReference type="OrthoDB" id="9801814at2"/>
<evidence type="ECO:0000259" key="6">
    <source>
        <dbReference type="Pfam" id="PF25967"/>
    </source>
</evidence>
<evidence type="ECO:0000259" key="4">
    <source>
        <dbReference type="Pfam" id="PF25917"/>
    </source>
</evidence>
<dbReference type="InterPro" id="IPR058625">
    <property type="entry name" value="MdtA-like_BSH"/>
</dbReference>
<comment type="subcellular location">
    <subcellularLocation>
        <location evidence="1">Cell envelope</location>
    </subcellularLocation>
</comment>
<dbReference type="GO" id="GO:0046677">
    <property type="term" value="P:response to antibiotic"/>
    <property type="evidence" value="ECO:0007669"/>
    <property type="project" value="TreeGrafter"/>
</dbReference>
<dbReference type="NCBIfam" id="TIGR01730">
    <property type="entry name" value="RND_mfp"/>
    <property type="match status" value="1"/>
</dbReference>
<dbReference type="GO" id="GO:0022857">
    <property type="term" value="F:transmembrane transporter activity"/>
    <property type="evidence" value="ECO:0007669"/>
    <property type="project" value="InterPro"/>
</dbReference>
<reference evidence="7 8" key="1">
    <citation type="submission" date="2019-05" db="EMBL/GenBank/DDBJ databases">
        <title>Tamlana fucoidanivorans sp. nov., isolated from the surface of algae collected from Fujian province in China.</title>
        <authorList>
            <person name="Li J."/>
        </authorList>
    </citation>
    <scope>NUCLEOTIDE SEQUENCE [LARGE SCALE GENOMIC DNA]</scope>
    <source>
        <strain evidence="7 8">CW2-9</strain>
    </source>
</reference>
<dbReference type="InterPro" id="IPR006143">
    <property type="entry name" value="RND_pump_MFP"/>
</dbReference>
<dbReference type="SUPFAM" id="SSF111369">
    <property type="entry name" value="HlyD-like secretion proteins"/>
    <property type="match status" value="1"/>
</dbReference>
<dbReference type="PROSITE" id="PS51257">
    <property type="entry name" value="PROKAR_LIPOPROTEIN"/>
    <property type="match status" value="1"/>
</dbReference>
<dbReference type="Gene3D" id="2.40.420.20">
    <property type="match status" value="1"/>
</dbReference>
<evidence type="ECO:0000313" key="8">
    <source>
        <dbReference type="Proteomes" id="UP000308713"/>
    </source>
</evidence>
<dbReference type="InterPro" id="IPR058627">
    <property type="entry name" value="MdtA-like_C"/>
</dbReference>
<feature type="domain" description="Multidrug resistance protein MdtA-like beta-barrel" evidence="5">
    <location>
        <begin position="227"/>
        <end position="304"/>
    </location>
</feature>
<sequence length="390" mass="43361">MKSNYHFSFVAFILAVSTFVLSCKDKGKELAAVPPNVKVIKVIQKDVPIYREFVGQVYGFLDIPIRARVEGFLEGVHFKEGFPVKKGQLLYSIDAQPFVAQVSSEQSKVAQAKIHLVNAENELVRYTPLAEINAVSKSDFDAVKADRDASAASLKAAQANLKIAEINLSYTKIKSPIDGLIGKTEARTGEFVGREPNPVILNVVSRIDQVRVQFFITESEYIILAREFAKLDEKDKTKNASERAKRNIELILADGTTYEHKGLVEFVGREVDESTGSIIVQALFPNPEGLLRPGMFSKIKTEVDILEHALLVPQKCVRELQGQYSVFVVDKENTIQSRTVKVLENIHDMVVIEEGVNEGDLVVMEGLQKVATGMKVSPALTEFKSQYSKK</sequence>